<dbReference type="EMBL" id="BLAB01000001">
    <property type="protein sequence ID" value="GER93256.1"/>
    <property type="molecule type" value="Genomic_DNA"/>
</dbReference>
<keyword evidence="3" id="KW-0408">Iron</keyword>
<evidence type="ECO:0000256" key="3">
    <source>
        <dbReference type="ARBA" id="ARBA00023004"/>
    </source>
</evidence>
<evidence type="ECO:0000256" key="1">
    <source>
        <dbReference type="ARBA" id="ARBA00022723"/>
    </source>
</evidence>
<evidence type="ECO:0000313" key="6">
    <source>
        <dbReference type="EMBL" id="GER93256.1"/>
    </source>
</evidence>
<dbReference type="AlphaFoldDB" id="A0A5J4L6S3"/>
<evidence type="ECO:0000256" key="4">
    <source>
        <dbReference type="ARBA" id="ARBA00023014"/>
    </source>
</evidence>
<comment type="caution">
    <text evidence="6">The sequence shown here is derived from an EMBL/GenBank/DDBJ whole genome shotgun (WGS) entry which is preliminary data.</text>
</comment>
<dbReference type="GO" id="GO:0051536">
    <property type="term" value="F:iron-sulfur cluster binding"/>
    <property type="evidence" value="ECO:0007669"/>
    <property type="project" value="UniProtKB-KW"/>
</dbReference>
<evidence type="ECO:0000256" key="2">
    <source>
        <dbReference type="ARBA" id="ARBA00023002"/>
    </source>
</evidence>
<keyword evidence="4" id="KW-0411">Iron-sulfur</keyword>
<dbReference type="Pfam" id="PF02662">
    <property type="entry name" value="FlpD"/>
    <property type="match status" value="1"/>
</dbReference>
<organism evidence="6">
    <name type="scientific">hot springs metagenome</name>
    <dbReference type="NCBI Taxonomy" id="433727"/>
    <lineage>
        <taxon>unclassified sequences</taxon>
        <taxon>metagenomes</taxon>
        <taxon>ecological metagenomes</taxon>
    </lineage>
</organism>
<feature type="domain" description="F420-non-reducing hydrogenase iron-sulfur subunit D" evidence="5">
    <location>
        <begin position="32"/>
        <end position="154"/>
    </location>
</feature>
<dbReference type="GO" id="GO:0016491">
    <property type="term" value="F:oxidoreductase activity"/>
    <property type="evidence" value="ECO:0007669"/>
    <property type="project" value="UniProtKB-KW"/>
</dbReference>
<sequence>MSQASGVKRQSEEKNFVESGLSPIADNFEPKIIGFLCNWCSYAGADKAGASQNPYPPNVNVIKVMCSGRIDPQFVMKAFENGADGVIILACHPGDCHYKEGNYRAVQRYRMLIRLLKQMGIEEDRCRFDYVSAGEGDKFVRVITDMVETVRGLGPIKIVQAI</sequence>
<dbReference type="InterPro" id="IPR003813">
    <property type="entry name" value="MvhD/FlpD"/>
</dbReference>
<proteinExistence type="predicted"/>
<keyword evidence="2" id="KW-0560">Oxidoreductase</keyword>
<keyword evidence="1" id="KW-0479">Metal-binding</keyword>
<protein>
    <submittedName>
        <fullName evidence="6">Hydrogenase iron-sulfur subunit</fullName>
    </submittedName>
</protein>
<reference evidence="6" key="1">
    <citation type="submission" date="2019-10" db="EMBL/GenBank/DDBJ databases">
        <title>Metagenomic sequencing of thiosulfate-disproportionating enrichment culture.</title>
        <authorList>
            <person name="Umezawa K."/>
            <person name="Kojima H."/>
            <person name="Fukui M."/>
        </authorList>
    </citation>
    <scope>NUCLEOTIDE SEQUENCE</scope>
    <source>
        <strain evidence="6">45J</strain>
    </source>
</reference>
<dbReference type="GO" id="GO:0046872">
    <property type="term" value="F:metal ion binding"/>
    <property type="evidence" value="ECO:0007669"/>
    <property type="project" value="UniProtKB-KW"/>
</dbReference>
<evidence type="ECO:0000259" key="5">
    <source>
        <dbReference type="Pfam" id="PF02662"/>
    </source>
</evidence>
<name>A0A5J4L6S3_9ZZZZ</name>
<accession>A0A5J4L6S3</accession>
<gene>
    <name evidence="6" type="ORF">A45J_0992</name>
</gene>